<dbReference type="Proteomes" id="UP001529510">
    <property type="component" value="Unassembled WGS sequence"/>
</dbReference>
<dbReference type="AlphaFoldDB" id="A0ABD0RWW9"/>
<dbReference type="EMBL" id="JAMKFB020000001">
    <property type="protein sequence ID" value="KAL0202630.1"/>
    <property type="molecule type" value="Genomic_DNA"/>
</dbReference>
<feature type="non-terminal residue" evidence="1">
    <location>
        <position position="1"/>
    </location>
</feature>
<accession>A0ABD0RWW9</accession>
<comment type="caution">
    <text evidence="1">The sequence shown here is derived from an EMBL/GenBank/DDBJ whole genome shotgun (WGS) entry which is preliminary data.</text>
</comment>
<proteinExistence type="predicted"/>
<protein>
    <submittedName>
        <fullName evidence="1">Uncharacterized protein</fullName>
    </submittedName>
</protein>
<organism evidence="1 2">
    <name type="scientific">Cirrhinus mrigala</name>
    <name type="common">Mrigala</name>
    <dbReference type="NCBI Taxonomy" id="683832"/>
    <lineage>
        <taxon>Eukaryota</taxon>
        <taxon>Metazoa</taxon>
        <taxon>Chordata</taxon>
        <taxon>Craniata</taxon>
        <taxon>Vertebrata</taxon>
        <taxon>Euteleostomi</taxon>
        <taxon>Actinopterygii</taxon>
        <taxon>Neopterygii</taxon>
        <taxon>Teleostei</taxon>
        <taxon>Ostariophysi</taxon>
        <taxon>Cypriniformes</taxon>
        <taxon>Cyprinidae</taxon>
        <taxon>Labeoninae</taxon>
        <taxon>Labeonini</taxon>
        <taxon>Cirrhinus</taxon>
    </lineage>
</organism>
<name>A0ABD0RWW9_CIRMR</name>
<keyword evidence="2" id="KW-1185">Reference proteome</keyword>
<reference evidence="1 2" key="1">
    <citation type="submission" date="2024-05" db="EMBL/GenBank/DDBJ databases">
        <title>Genome sequencing and assembly of Indian major carp, Cirrhinus mrigala (Hamilton, 1822).</title>
        <authorList>
            <person name="Mohindra V."/>
            <person name="Chowdhury L.M."/>
            <person name="Lal K."/>
            <person name="Jena J.K."/>
        </authorList>
    </citation>
    <scope>NUCLEOTIDE SEQUENCE [LARGE SCALE GENOMIC DNA]</scope>
    <source>
        <strain evidence="1">CM1030</strain>
        <tissue evidence="1">Blood</tissue>
    </source>
</reference>
<evidence type="ECO:0000313" key="1">
    <source>
        <dbReference type="EMBL" id="KAL0202630.1"/>
    </source>
</evidence>
<sequence length="69" mass="8061">QPSSSDRNHCNDSLYARVVPKILRTDRTARKTLESTESVKIKYTTIQHGRHDESDYENLTMQYPYSATR</sequence>
<gene>
    <name evidence="1" type="ORF">M9458_000648</name>
</gene>
<evidence type="ECO:0000313" key="2">
    <source>
        <dbReference type="Proteomes" id="UP001529510"/>
    </source>
</evidence>